<comment type="function">
    <text evidence="16">Core subunit of the mitochondrial membrane respiratory chain NADH dehydrogenase (Complex I) which catalyzes electron transfer from NADH through the respiratory chain, using ubiquinone as an electron acceptor. Essential for the catalytic activity and assembly of complex I.</text>
</comment>
<keyword evidence="9 16" id="KW-0249">Electron transport</keyword>
<dbReference type="EC" id="7.1.1.2" evidence="3 16"/>
<feature type="transmembrane region" description="Helical" evidence="16">
    <location>
        <begin position="135"/>
        <end position="154"/>
    </location>
</feature>
<keyword evidence="6 16" id="KW-0679">Respiratory chain</keyword>
<dbReference type="GO" id="GO:0015990">
    <property type="term" value="P:electron transport coupled proton transport"/>
    <property type="evidence" value="ECO:0007669"/>
    <property type="project" value="TreeGrafter"/>
</dbReference>
<evidence type="ECO:0000256" key="5">
    <source>
        <dbReference type="ARBA" id="ARBA00022448"/>
    </source>
</evidence>
<feature type="domain" description="NADH:quinone oxidoreductase/Mrp antiporter transmembrane" evidence="17">
    <location>
        <begin position="99"/>
        <end position="381"/>
    </location>
</feature>
<evidence type="ECO:0000256" key="4">
    <source>
        <dbReference type="ARBA" id="ARBA00021006"/>
    </source>
</evidence>
<dbReference type="GO" id="GO:0003954">
    <property type="term" value="F:NADH dehydrogenase activity"/>
    <property type="evidence" value="ECO:0007669"/>
    <property type="project" value="TreeGrafter"/>
</dbReference>
<sequence length="438" mass="48718">MISWVMFMVSSFVLVNNRWAIISACVIFSLMTMSANFNSFSWAQDLMVMSNSYAGFLAWLSVFIVLCSALATSNEKGLKYWCTMLSMMLVLVVCFSVKNFIMFYVMFEMSLIPIMLLIVGWGYQPERLLATTYMLLYTVMASLPMLLCSLSIYYHLMSFDVFFVKLMMMKVNAWYLLVMMLPFLVKLPIYGGHLWLPKAHVEAPLAGSMLLAGVLLKLGGYGLYLLMSFLESDSTPSTVIVSLIMLSIWGGLVSGLVCLRQNDLKAMVAYSSVVHMSVVIMSLVTYSYWGVFSGLIIMVAHGFSSSALFLISYVTYKKVGSRSLSYLSGMLSLYPTVSLLWFLMCLGNMAVPPTLNLLGELGAIPVAWVNSIGAVVIMGLIMFVSVGYNMYMYSLVNHGMAKPFLLPGVEVGMPSLLSSLLHIMPLVLIIKLSALWNN</sequence>
<feature type="transmembrane region" description="Helical" evidence="16">
    <location>
        <begin position="239"/>
        <end position="259"/>
    </location>
</feature>
<feature type="transmembrane region" description="Helical" evidence="16">
    <location>
        <begin position="404"/>
        <end position="430"/>
    </location>
</feature>
<dbReference type="PANTHER" id="PTHR43507:SF20">
    <property type="entry name" value="NADH-UBIQUINONE OXIDOREDUCTASE CHAIN 4"/>
    <property type="match status" value="1"/>
</dbReference>
<name>A0A343AZV2_9EUPU</name>
<feature type="transmembrane region" description="Helical" evidence="16">
    <location>
        <begin position="101"/>
        <end position="123"/>
    </location>
</feature>
<evidence type="ECO:0000256" key="13">
    <source>
        <dbReference type="ARBA" id="ARBA00023128"/>
    </source>
</evidence>
<keyword evidence="7 16" id="KW-0812">Transmembrane</keyword>
<keyword evidence="8" id="KW-1278">Translocase</keyword>
<feature type="transmembrane region" description="Helical" evidence="16">
    <location>
        <begin position="295"/>
        <end position="314"/>
    </location>
</feature>
<evidence type="ECO:0000256" key="11">
    <source>
        <dbReference type="ARBA" id="ARBA00023027"/>
    </source>
</evidence>
<dbReference type="RefSeq" id="YP_009351934.1">
    <property type="nucleotide sequence ID" value="NC_034226.1"/>
</dbReference>
<accession>A0A343AZV2</accession>
<dbReference type="GO" id="GO:0031966">
    <property type="term" value="C:mitochondrial membrane"/>
    <property type="evidence" value="ECO:0007669"/>
    <property type="project" value="UniProtKB-SubCell"/>
</dbReference>
<keyword evidence="14 16" id="KW-0472">Membrane</keyword>
<keyword evidence="5 16" id="KW-0813">Transport</keyword>
<feature type="transmembrane region" description="Helical" evidence="16">
    <location>
        <begin position="174"/>
        <end position="196"/>
    </location>
</feature>
<evidence type="ECO:0000256" key="7">
    <source>
        <dbReference type="ARBA" id="ARBA00022692"/>
    </source>
</evidence>
<evidence type="ECO:0000256" key="12">
    <source>
        <dbReference type="ARBA" id="ARBA00023075"/>
    </source>
</evidence>
<keyword evidence="11 16" id="KW-0520">NAD</keyword>
<dbReference type="GO" id="GO:0042773">
    <property type="term" value="P:ATP synthesis coupled electron transport"/>
    <property type="evidence" value="ECO:0007669"/>
    <property type="project" value="InterPro"/>
</dbReference>
<dbReference type="GO" id="GO:0008137">
    <property type="term" value="F:NADH dehydrogenase (ubiquinone) activity"/>
    <property type="evidence" value="ECO:0007669"/>
    <property type="project" value="UniProtKB-UniRule"/>
</dbReference>
<reference evidence="18" key="1">
    <citation type="journal article" date="2017" name="Mitochondrial DNA Part B Resour">
        <title>The complete mitochondrial genome of Cerion uva (Linnaeus, 1758) (Gastropoda: Panpulmonata: Stylommatophora: Cerionidae).</title>
        <authorList>
            <person name="Harasewych M.G."/>
            <person name="Gonzalez V.L."/>
            <person name="Windsor A.M."/>
            <person name="Halloran M."/>
        </authorList>
    </citation>
    <scope>NUCLEOTIDE SEQUENCE</scope>
</reference>
<evidence type="ECO:0000256" key="3">
    <source>
        <dbReference type="ARBA" id="ARBA00012944"/>
    </source>
</evidence>
<evidence type="ECO:0000256" key="15">
    <source>
        <dbReference type="ARBA" id="ARBA00049551"/>
    </source>
</evidence>
<dbReference type="GO" id="GO:0048039">
    <property type="term" value="F:ubiquinone binding"/>
    <property type="evidence" value="ECO:0007669"/>
    <property type="project" value="TreeGrafter"/>
</dbReference>
<proteinExistence type="inferred from homology"/>
<feature type="transmembrane region" description="Helical" evidence="16">
    <location>
        <begin position="266"/>
        <end position="289"/>
    </location>
</feature>
<dbReference type="GeneID" id="31653238"/>
<evidence type="ECO:0000256" key="1">
    <source>
        <dbReference type="ARBA" id="ARBA00004225"/>
    </source>
</evidence>
<evidence type="ECO:0000256" key="9">
    <source>
        <dbReference type="ARBA" id="ARBA00022982"/>
    </source>
</evidence>
<keyword evidence="13 16" id="KW-0496">Mitochondrion</keyword>
<geneLocation type="mitochondrion" evidence="18"/>
<feature type="transmembrane region" description="Helical" evidence="16">
    <location>
        <begin position="371"/>
        <end position="392"/>
    </location>
</feature>
<evidence type="ECO:0000256" key="6">
    <source>
        <dbReference type="ARBA" id="ARBA00022660"/>
    </source>
</evidence>
<evidence type="ECO:0000313" key="18">
    <source>
        <dbReference type="EMBL" id="AQL10419.1"/>
    </source>
</evidence>
<feature type="transmembrane region" description="Helical" evidence="16">
    <location>
        <begin position="53"/>
        <end position="71"/>
    </location>
</feature>
<evidence type="ECO:0000256" key="16">
    <source>
        <dbReference type="RuleBase" id="RU003297"/>
    </source>
</evidence>
<evidence type="ECO:0000259" key="17">
    <source>
        <dbReference type="Pfam" id="PF00361"/>
    </source>
</evidence>
<feature type="transmembrane region" description="Helical" evidence="16">
    <location>
        <begin position="78"/>
        <end position="95"/>
    </location>
</feature>
<dbReference type="PRINTS" id="PR01437">
    <property type="entry name" value="NUOXDRDTASE4"/>
</dbReference>
<protein>
    <recommendedName>
        <fullName evidence="4 16">NADH-ubiquinone oxidoreductase chain 4</fullName>
        <ecNumber evidence="3 16">7.1.1.2</ecNumber>
    </recommendedName>
</protein>
<dbReference type="InterPro" id="IPR003918">
    <property type="entry name" value="NADH_UbQ_OxRdtase"/>
</dbReference>
<evidence type="ECO:0000256" key="14">
    <source>
        <dbReference type="ARBA" id="ARBA00023136"/>
    </source>
</evidence>
<dbReference type="PANTHER" id="PTHR43507">
    <property type="entry name" value="NADH-UBIQUINONE OXIDOREDUCTASE CHAIN 4"/>
    <property type="match status" value="1"/>
</dbReference>
<dbReference type="AlphaFoldDB" id="A0A343AZV2"/>
<dbReference type="EMBL" id="KY124261">
    <property type="protein sequence ID" value="AQL10419.1"/>
    <property type="molecule type" value="Genomic_DNA"/>
</dbReference>
<dbReference type="CTD" id="31653238"/>
<comment type="similarity">
    <text evidence="2 16">Belongs to the complex I subunit 4 family.</text>
</comment>
<feature type="transmembrane region" description="Helical" evidence="16">
    <location>
        <begin position="326"/>
        <end position="351"/>
    </location>
</feature>
<dbReference type="InterPro" id="IPR001750">
    <property type="entry name" value="ND/Mrp_TM"/>
</dbReference>
<evidence type="ECO:0000256" key="2">
    <source>
        <dbReference type="ARBA" id="ARBA00009025"/>
    </source>
</evidence>
<comment type="catalytic activity">
    <reaction evidence="15 16">
        <text>a ubiquinone + NADH + 5 H(+)(in) = a ubiquinol + NAD(+) + 4 H(+)(out)</text>
        <dbReference type="Rhea" id="RHEA:29091"/>
        <dbReference type="Rhea" id="RHEA-COMP:9565"/>
        <dbReference type="Rhea" id="RHEA-COMP:9566"/>
        <dbReference type="ChEBI" id="CHEBI:15378"/>
        <dbReference type="ChEBI" id="CHEBI:16389"/>
        <dbReference type="ChEBI" id="CHEBI:17976"/>
        <dbReference type="ChEBI" id="CHEBI:57540"/>
        <dbReference type="ChEBI" id="CHEBI:57945"/>
        <dbReference type="EC" id="7.1.1.2"/>
    </reaction>
</comment>
<organism evidence="18">
    <name type="scientific">Cerion uva</name>
    <dbReference type="NCBI Taxonomy" id="1108933"/>
    <lineage>
        <taxon>Eukaryota</taxon>
        <taxon>Metazoa</taxon>
        <taxon>Spiralia</taxon>
        <taxon>Lophotrochozoa</taxon>
        <taxon>Mollusca</taxon>
        <taxon>Gastropoda</taxon>
        <taxon>Heterobranchia</taxon>
        <taxon>Euthyneura</taxon>
        <taxon>Panpulmonata</taxon>
        <taxon>Eupulmonata</taxon>
        <taxon>Stylommatophora</taxon>
        <taxon>Helicina</taxon>
        <taxon>Urocoptoidea</taxon>
        <taxon>Cerionidae</taxon>
        <taxon>Cerion</taxon>
    </lineage>
</organism>
<keyword evidence="10 16" id="KW-1133">Transmembrane helix</keyword>
<comment type="subcellular location">
    <subcellularLocation>
        <location evidence="1 16">Mitochondrion membrane</location>
        <topology evidence="1 16">Multi-pass membrane protein</topology>
    </subcellularLocation>
</comment>
<evidence type="ECO:0000256" key="8">
    <source>
        <dbReference type="ARBA" id="ARBA00022967"/>
    </source>
</evidence>
<feature type="transmembrane region" description="Helical" evidence="16">
    <location>
        <begin position="208"/>
        <end position="227"/>
    </location>
</feature>
<dbReference type="Pfam" id="PF00361">
    <property type="entry name" value="Proton_antipo_M"/>
    <property type="match status" value="1"/>
</dbReference>
<keyword evidence="12 16" id="KW-0830">Ubiquinone</keyword>
<evidence type="ECO:0000256" key="10">
    <source>
        <dbReference type="ARBA" id="ARBA00022989"/>
    </source>
</evidence>